<evidence type="ECO:0000259" key="2">
    <source>
        <dbReference type="Pfam" id="PF06985"/>
    </source>
</evidence>
<dbReference type="InterPro" id="IPR010730">
    <property type="entry name" value="HET"/>
</dbReference>
<protein>
    <recommendedName>
        <fullName evidence="6">Heterokaryon incompatibility</fullName>
    </recommendedName>
</protein>
<accession>A0A9W9GDS7</accession>
<organism evidence="4 5">
    <name type="scientific">Penicillium angulare</name>
    <dbReference type="NCBI Taxonomy" id="116970"/>
    <lineage>
        <taxon>Eukaryota</taxon>
        <taxon>Fungi</taxon>
        <taxon>Dikarya</taxon>
        <taxon>Ascomycota</taxon>
        <taxon>Pezizomycotina</taxon>
        <taxon>Eurotiomycetes</taxon>
        <taxon>Eurotiomycetidae</taxon>
        <taxon>Eurotiales</taxon>
        <taxon>Aspergillaceae</taxon>
        <taxon>Penicillium</taxon>
    </lineage>
</organism>
<keyword evidence="5" id="KW-1185">Reference proteome</keyword>
<proteinExistence type="predicted"/>
<dbReference type="Proteomes" id="UP001149165">
    <property type="component" value="Unassembled WGS sequence"/>
</dbReference>
<feature type="domain" description="DUF8212" evidence="3">
    <location>
        <begin position="239"/>
        <end position="260"/>
    </location>
</feature>
<evidence type="ECO:0000259" key="3">
    <source>
        <dbReference type="Pfam" id="PF26640"/>
    </source>
</evidence>
<evidence type="ECO:0000313" key="4">
    <source>
        <dbReference type="EMBL" id="KAJ5116243.1"/>
    </source>
</evidence>
<feature type="domain" description="Heterokaryon incompatibility" evidence="2">
    <location>
        <begin position="22"/>
        <end position="114"/>
    </location>
</feature>
<comment type="caution">
    <text evidence="4">The sequence shown here is derived from an EMBL/GenBank/DDBJ whole genome shotgun (WGS) entry which is preliminary data.</text>
</comment>
<sequence>MRLINIWSLQLEEFMDHNIPRYAILSHTWGEDEVTFQDMQDADSQKTLAKKGYTKIRRSCEQAREQFTTDYFTTNYIWVDTCCIDKTSSAELSEAINSMMRWYENSQICYAYLVDVPPLSNSGLDRSLFSKSRWFTRGWTLQELLAPKVLVFLAQDWSVLFLRESQSRLISEITGIEASFLQLRDKSTTLRASLSAVSIAGRMCWASKRETSRSEDRAYSLLGIFGINMPLLYGEGNGAFLRLQEEIIKHSDDQSLLAWNWDGLESCSIEFTDYPQDSEGSEGSEVGDLTDPQPPLWPVEDQVPASSFIEVRPGRLEIDEYFKHGHDPNPFHHIFLRGSCSREAIFANSPAAFSRCGDYFPCKIGESISPYFINNKGLSMEVPLLTTDICSFALIQCQRKRDPGSLLVIPLVRIQDNIYARVNSSLYLSNRHAWSEWPFTQIYLLPSLEFVNHALDLSDYTVILQKIPSNFHLKAVSSACSSSPASKIVMKGNATRAFSRVGAETFIWFRDMNDHSNLILFGFKLAIKESGEFNSENLYTTTQFLFHKSNKSESVKSMQQMRTNWAKLSESDVAFHNASEPYLARVTKDEFFGKFLFSIAIEPFHPREEIAREPSDSKISENPKYSTSTVNFSQSLRLVHASSNCA</sequence>
<dbReference type="Pfam" id="PF26640">
    <property type="entry name" value="DUF8212"/>
    <property type="match status" value="1"/>
</dbReference>
<dbReference type="AlphaFoldDB" id="A0A9W9GDS7"/>
<reference evidence="4" key="2">
    <citation type="journal article" date="2023" name="IMA Fungus">
        <title>Comparative genomic study of the Penicillium genus elucidates a diverse pangenome and 15 lateral gene transfer events.</title>
        <authorList>
            <person name="Petersen C."/>
            <person name="Sorensen T."/>
            <person name="Nielsen M.R."/>
            <person name="Sondergaard T.E."/>
            <person name="Sorensen J.L."/>
            <person name="Fitzpatrick D.A."/>
            <person name="Frisvad J.C."/>
            <person name="Nielsen K.L."/>
        </authorList>
    </citation>
    <scope>NUCLEOTIDE SEQUENCE</scope>
    <source>
        <strain evidence="4">IBT 30069</strain>
    </source>
</reference>
<evidence type="ECO:0008006" key="6">
    <source>
        <dbReference type="Google" id="ProtNLM"/>
    </source>
</evidence>
<dbReference type="PANTHER" id="PTHR10622:SF10">
    <property type="entry name" value="HET DOMAIN-CONTAINING PROTEIN"/>
    <property type="match status" value="1"/>
</dbReference>
<evidence type="ECO:0000313" key="5">
    <source>
        <dbReference type="Proteomes" id="UP001149165"/>
    </source>
</evidence>
<gene>
    <name evidence="4" type="ORF">N7456_000591</name>
</gene>
<name>A0A9W9GDS7_9EURO</name>
<feature type="region of interest" description="Disordered" evidence="1">
    <location>
        <begin position="275"/>
        <end position="295"/>
    </location>
</feature>
<dbReference type="EMBL" id="JAPQKH010000001">
    <property type="protein sequence ID" value="KAJ5116243.1"/>
    <property type="molecule type" value="Genomic_DNA"/>
</dbReference>
<reference evidence="4" key="1">
    <citation type="submission" date="2022-11" db="EMBL/GenBank/DDBJ databases">
        <authorList>
            <person name="Petersen C."/>
        </authorList>
    </citation>
    <scope>NUCLEOTIDE SEQUENCE</scope>
    <source>
        <strain evidence="4">IBT 30069</strain>
    </source>
</reference>
<dbReference type="PANTHER" id="PTHR10622">
    <property type="entry name" value="HET DOMAIN-CONTAINING PROTEIN"/>
    <property type="match status" value="1"/>
</dbReference>
<evidence type="ECO:0000256" key="1">
    <source>
        <dbReference type="SAM" id="MobiDB-lite"/>
    </source>
</evidence>
<dbReference type="Pfam" id="PF06985">
    <property type="entry name" value="HET"/>
    <property type="match status" value="1"/>
</dbReference>
<dbReference type="InterPro" id="IPR058525">
    <property type="entry name" value="DUF8212"/>
</dbReference>
<dbReference type="OrthoDB" id="674604at2759"/>